<dbReference type="PANTHER" id="PTHR38041:SF1">
    <property type="entry name" value="CHORISMATE MUTASE"/>
    <property type="match status" value="1"/>
</dbReference>
<feature type="coiled-coil region" evidence="2">
    <location>
        <begin position="5"/>
        <end position="39"/>
    </location>
</feature>
<dbReference type="InterPro" id="IPR036263">
    <property type="entry name" value="Chorismate_II_sf"/>
</dbReference>
<dbReference type="EMBL" id="LR792632">
    <property type="protein sequence ID" value="CAB3287971.1"/>
    <property type="molecule type" value="Genomic_DNA"/>
</dbReference>
<gene>
    <name evidence="4" type="primary">aroQ</name>
    <name evidence="4" type="ORF">MLAUSG7_0482</name>
</gene>
<dbReference type="InterPro" id="IPR051331">
    <property type="entry name" value="Chorismate_mutase-related"/>
</dbReference>
<dbReference type="PANTHER" id="PTHR38041">
    <property type="entry name" value="CHORISMATE MUTASE"/>
    <property type="match status" value="1"/>
</dbReference>
<dbReference type="SMART" id="SM00830">
    <property type="entry name" value="CM_2"/>
    <property type="match status" value="1"/>
</dbReference>
<name>A0A8D6SZ63_9EURY</name>
<dbReference type="GeneID" id="65883295"/>
<keyword evidence="1 4" id="KW-0413">Isomerase</keyword>
<accession>A0A8D6SZ63</accession>
<dbReference type="GO" id="GO:0009697">
    <property type="term" value="P:salicylic acid biosynthetic process"/>
    <property type="evidence" value="ECO:0007669"/>
    <property type="project" value="TreeGrafter"/>
</dbReference>
<dbReference type="InterPro" id="IPR036979">
    <property type="entry name" value="CM_dom_sf"/>
</dbReference>
<feature type="domain" description="Chorismate mutase" evidence="3">
    <location>
        <begin position="1"/>
        <end position="90"/>
    </location>
</feature>
<sequence>MIEKLAEIRKKIDEIDSQILKLIAERNSLAKDVAKIKNELGIPINDPDREKYIYNRIRKLCKEHNVDEDIGIKIFQILIEHNKFLQKKYLQETQHKNKKL</sequence>
<dbReference type="InterPro" id="IPR002701">
    <property type="entry name" value="CM_II_prokaryot"/>
</dbReference>
<dbReference type="PROSITE" id="PS51168">
    <property type="entry name" value="CHORISMATE_MUT_2"/>
    <property type="match status" value="1"/>
</dbReference>
<dbReference type="SUPFAM" id="SSF48600">
    <property type="entry name" value="Chorismate mutase II"/>
    <property type="match status" value="1"/>
</dbReference>
<evidence type="ECO:0000259" key="3">
    <source>
        <dbReference type="PROSITE" id="PS51168"/>
    </source>
</evidence>
<protein>
    <submittedName>
        <fullName evidence="4">Chorismate mutase</fullName>
        <ecNumber evidence="4">5.4.99.5</ecNumber>
    </submittedName>
</protein>
<evidence type="ECO:0000256" key="2">
    <source>
        <dbReference type="SAM" id="Coils"/>
    </source>
</evidence>
<dbReference type="NCBIfam" id="NF004925">
    <property type="entry name" value="PRK06285.1"/>
    <property type="match status" value="1"/>
</dbReference>
<keyword evidence="2" id="KW-0175">Coiled coil</keyword>
<proteinExistence type="predicted"/>
<dbReference type="Proteomes" id="UP000679213">
    <property type="component" value="Chromosome I"/>
</dbReference>
<dbReference type="InterPro" id="IPR010950">
    <property type="entry name" value="Chorismate_mutase_arc"/>
</dbReference>
<organism evidence="4 5">
    <name type="scientific">Methanocaldococcus lauensis</name>
    <dbReference type="NCBI Taxonomy" id="2546128"/>
    <lineage>
        <taxon>Archaea</taxon>
        <taxon>Methanobacteriati</taxon>
        <taxon>Methanobacteriota</taxon>
        <taxon>Methanomada group</taxon>
        <taxon>Methanococci</taxon>
        <taxon>Methanococcales</taxon>
        <taxon>Methanocaldococcaceae</taxon>
        <taxon>Methanocaldococcus</taxon>
    </lineage>
</organism>
<dbReference type="KEGG" id="mesg:MLAUSG7_0482"/>
<dbReference type="NCBIfam" id="TIGR01791">
    <property type="entry name" value="CM_archaeal"/>
    <property type="match status" value="1"/>
</dbReference>
<dbReference type="EC" id="5.4.99.5" evidence="4"/>
<dbReference type="Pfam" id="PF01817">
    <property type="entry name" value="CM_2"/>
    <property type="match status" value="1"/>
</dbReference>
<evidence type="ECO:0000313" key="5">
    <source>
        <dbReference type="Proteomes" id="UP000679213"/>
    </source>
</evidence>
<dbReference type="GO" id="GO:0004106">
    <property type="term" value="F:chorismate mutase activity"/>
    <property type="evidence" value="ECO:0007669"/>
    <property type="project" value="UniProtKB-EC"/>
</dbReference>
<reference evidence="4 5" key="1">
    <citation type="submission" date="2020-04" db="EMBL/GenBank/DDBJ databases">
        <authorList>
            <consortium name="Genoscope - CEA"/>
            <person name="William W."/>
        </authorList>
    </citation>
    <scope>NUCLEOTIDE SEQUENCE [LARGE SCALE GENOMIC DNA]</scope>
    <source>
        <strain evidence="4 5">SG7</strain>
    </source>
</reference>
<dbReference type="RefSeq" id="WP_214400374.1">
    <property type="nucleotide sequence ID" value="NZ_LR792632.1"/>
</dbReference>
<evidence type="ECO:0000313" key="4">
    <source>
        <dbReference type="EMBL" id="CAB3287971.1"/>
    </source>
</evidence>
<keyword evidence="5" id="KW-1185">Reference proteome</keyword>
<dbReference type="AlphaFoldDB" id="A0A8D6SZ63"/>
<evidence type="ECO:0000256" key="1">
    <source>
        <dbReference type="ARBA" id="ARBA00023235"/>
    </source>
</evidence>
<dbReference type="Gene3D" id="1.20.59.10">
    <property type="entry name" value="Chorismate mutase"/>
    <property type="match status" value="1"/>
</dbReference>
<dbReference type="GO" id="GO:0046417">
    <property type="term" value="P:chorismate metabolic process"/>
    <property type="evidence" value="ECO:0007669"/>
    <property type="project" value="InterPro"/>
</dbReference>